<proteinExistence type="inferred from homology"/>
<dbReference type="EMBL" id="CP006586">
    <property type="protein sequence ID" value="AGW15218.1"/>
    <property type="molecule type" value="Genomic_DNA"/>
</dbReference>
<feature type="domain" description="Bacterial type II secretion system protein E" evidence="4">
    <location>
        <begin position="302"/>
        <end position="316"/>
    </location>
</feature>
<dbReference type="PANTHER" id="PTHR30258:SF2">
    <property type="entry name" value="COMG OPERON PROTEIN 1"/>
    <property type="match status" value="1"/>
</dbReference>
<accession>T2GFX0</accession>
<dbReference type="SUPFAM" id="SSF52540">
    <property type="entry name" value="P-loop containing nucleoside triphosphate hydrolases"/>
    <property type="match status" value="1"/>
</dbReference>
<evidence type="ECO:0000256" key="2">
    <source>
        <dbReference type="ARBA" id="ARBA00022741"/>
    </source>
</evidence>
<keyword evidence="3" id="KW-0067">ATP-binding</keyword>
<keyword evidence="5" id="KW-0614">Plasmid</keyword>
<dbReference type="PROSITE" id="PS00662">
    <property type="entry name" value="T2SP_E"/>
    <property type="match status" value="1"/>
</dbReference>
<dbReference type="GO" id="GO:0005886">
    <property type="term" value="C:plasma membrane"/>
    <property type="evidence" value="ECO:0007669"/>
    <property type="project" value="TreeGrafter"/>
</dbReference>
<dbReference type="AlphaFoldDB" id="T2GFX0"/>
<dbReference type="InterPro" id="IPR001482">
    <property type="entry name" value="T2SS/T4SS_dom"/>
</dbReference>
<evidence type="ECO:0000256" key="1">
    <source>
        <dbReference type="ARBA" id="ARBA00006611"/>
    </source>
</evidence>
<keyword evidence="2" id="KW-0547">Nucleotide-binding</keyword>
<dbReference type="PATRIC" id="fig|1121448.10.peg.3493"/>
<evidence type="ECO:0000313" key="6">
    <source>
        <dbReference type="Proteomes" id="UP000016587"/>
    </source>
</evidence>
<dbReference type="GO" id="GO:0016887">
    <property type="term" value="F:ATP hydrolysis activity"/>
    <property type="evidence" value="ECO:0007669"/>
    <property type="project" value="TreeGrafter"/>
</dbReference>
<dbReference type="GO" id="GO:0005524">
    <property type="term" value="F:ATP binding"/>
    <property type="evidence" value="ECO:0007669"/>
    <property type="project" value="UniProtKB-KW"/>
</dbReference>
<dbReference type="Proteomes" id="UP000016587">
    <property type="component" value="Plasmid unnamed"/>
</dbReference>
<dbReference type="SMART" id="SM00382">
    <property type="entry name" value="AAA"/>
    <property type="match status" value="1"/>
</dbReference>
<dbReference type="CDD" id="cd01129">
    <property type="entry name" value="PulE-GspE-like"/>
    <property type="match status" value="1"/>
</dbReference>
<dbReference type="eggNOG" id="COG2804">
    <property type="taxonomic scope" value="Bacteria"/>
</dbReference>
<dbReference type="InterPro" id="IPR003593">
    <property type="entry name" value="AAA+_ATPase"/>
</dbReference>
<geneLocation type="plasmid" evidence="6"/>
<dbReference type="FunFam" id="3.40.50.300:FF:000398">
    <property type="entry name" value="Type IV pilus assembly ATPase PilB"/>
    <property type="match status" value="1"/>
</dbReference>
<dbReference type="OrthoDB" id="9805147at2"/>
<dbReference type="HOGENOM" id="CLU_013446_2_2_7"/>
<dbReference type="Pfam" id="PF00437">
    <property type="entry name" value="T2SSE"/>
    <property type="match status" value="1"/>
</dbReference>
<evidence type="ECO:0000259" key="4">
    <source>
        <dbReference type="PROSITE" id="PS00662"/>
    </source>
</evidence>
<dbReference type="Gene3D" id="3.30.450.90">
    <property type="match status" value="1"/>
</dbReference>
<reference evidence="6" key="2">
    <citation type="submission" date="2013-07" db="EMBL/GenBank/DDBJ databases">
        <authorList>
            <person name="Morais-Silva F.O."/>
            <person name="Rezende A.M."/>
            <person name="Pimentel C."/>
            <person name="Resende D.M."/>
            <person name="Santos C.I."/>
            <person name="Clemente C."/>
            <person name="de Oliveira L.M."/>
            <person name="da Silva S.M."/>
            <person name="Costa D.A."/>
            <person name="Varela-Raposo A."/>
            <person name="Horacio E.C.A."/>
            <person name="Matos M."/>
            <person name="Flores O."/>
            <person name="Ruiz J.C."/>
            <person name="Rodrigues-Pousada C."/>
        </authorList>
    </citation>
    <scope>NUCLEOTIDE SEQUENCE [LARGE SCALE GENOMIC DNA]</scope>
    <source>
        <strain evidence="6">ATCC 19364 / DSM 1382 / NCIMB 9332 / VKM B-1759</strain>
        <plasmid evidence="6">Plasmid</plasmid>
    </source>
</reference>
<dbReference type="KEGG" id="dgg:DGI_4004"/>
<evidence type="ECO:0000256" key="3">
    <source>
        <dbReference type="ARBA" id="ARBA00022840"/>
    </source>
</evidence>
<dbReference type="InterPro" id="IPR027417">
    <property type="entry name" value="P-loop_NTPase"/>
</dbReference>
<dbReference type="PANTHER" id="PTHR30258">
    <property type="entry name" value="TYPE II SECRETION SYSTEM PROTEIN GSPE-RELATED"/>
    <property type="match status" value="1"/>
</dbReference>
<evidence type="ECO:0000313" key="5">
    <source>
        <dbReference type="EMBL" id="AGW15218.1"/>
    </source>
</evidence>
<gene>
    <name evidence="5" type="primary">gspE</name>
    <name evidence="5" type="ORF">DGI_4004</name>
</gene>
<organism evidence="5 6">
    <name type="scientific">Megalodesulfovibrio gigas (strain ATCC 19364 / DSM 1382 / NCIMB 9332 / VKM B-1759)</name>
    <name type="common">Desulfovibrio gigas</name>
    <dbReference type="NCBI Taxonomy" id="1121448"/>
    <lineage>
        <taxon>Bacteria</taxon>
        <taxon>Pseudomonadati</taxon>
        <taxon>Thermodesulfobacteriota</taxon>
        <taxon>Desulfovibrionia</taxon>
        <taxon>Desulfovibrionales</taxon>
        <taxon>Desulfovibrionaceae</taxon>
        <taxon>Megalodesulfovibrio</taxon>
    </lineage>
</organism>
<dbReference type="FunFam" id="3.30.450.90:FF:000001">
    <property type="entry name" value="Type II secretion system ATPase GspE"/>
    <property type="match status" value="1"/>
</dbReference>
<keyword evidence="6" id="KW-1185">Reference proteome</keyword>
<dbReference type="Gene3D" id="3.40.50.300">
    <property type="entry name" value="P-loop containing nucleotide triphosphate hydrolases"/>
    <property type="match status" value="1"/>
</dbReference>
<reference evidence="5 6" key="1">
    <citation type="journal article" date="2013" name="J. Bacteriol.">
        <title>Roles of HynAB and Ech, the only two hydrogenases found in the model sulfate reducer Desulfovibrio gigas.</title>
        <authorList>
            <person name="Morais-Silva F.O."/>
            <person name="Santos C.I."/>
            <person name="Rodrigues R."/>
            <person name="Pereira I.A."/>
            <person name="Rodrigues-Pousada C."/>
        </authorList>
    </citation>
    <scope>NUCLEOTIDE SEQUENCE [LARGE SCALE GENOMIC DNA]</scope>
    <source>
        <strain evidence="6">ATCC 19364 / DSM 1382 / NCIMB 9332 / VKM B-1759</strain>
        <plasmid evidence="6">Plasmid</plasmid>
    </source>
</reference>
<name>T2GFX0_MEGG1</name>
<comment type="similarity">
    <text evidence="1">Belongs to the GSP E family.</text>
</comment>
<sequence>MRTYLSFPDRNNFVPVALDAQGLRIWILTPAALPLADHLAWRLQLPSRVELAQEDRFYRILEQALALWEQEQEEDAQRDPQQADDEEENQELIGWSHEDAPIVRLVNKTLKQAISQGASDIHLQGGRGDFEVRFRLDGELRTVRRLAKALQPTVVARIKVMADLDVAETRAPQDGRIQVRLAKRDVDIRVSVIPTLNGEKAVLRILDRSKNILSLPELGFEGEDLDAFRRIIKAPYGILLVTGPTGSGKTTTLYAALTEIIDETKNILTVEDPVEYHLEGVNQVQVNRAAGVTFSTIIRSFLRQDPDIILVGEIRDEETASTAIQASLTGHLVLSTLHTNDAPTAVTRLLEMNVEPFLLASSMVLAMAQRLVRVLCPACRETVPLPQATQLLLPDVGARLLTQQHGRGCGQCYHTGFAGRRGIFELLPIDEAVRSLIIARASIDAFHQHRRDRGLRTMWEHGLTLVEQGITTVEEVLRVTRM</sequence>
<protein>
    <submittedName>
        <fullName evidence="5">Type II secretion system protein E</fullName>
    </submittedName>
</protein>